<evidence type="ECO:0000313" key="5">
    <source>
        <dbReference type="EMBL" id="MFD2800424.1"/>
    </source>
</evidence>
<evidence type="ECO:0000313" key="6">
    <source>
        <dbReference type="Proteomes" id="UP001597478"/>
    </source>
</evidence>
<comment type="caution">
    <text evidence="5">The sequence shown here is derived from an EMBL/GenBank/DDBJ whole genome shotgun (WGS) entry which is preliminary data.</text>
</comment>
<dbReference type="Gene3D" id="1.10.10.10">
    <property type="entry name" value="Winged helix-like DNA-binding domain superfamily/Winged helix DNA-binding domain"/>
    <property type="match status" value="1"/>
</dbReference>
<keyword evidence="4" id="KW-0804">Transcription</keyword>
<dbReference type="InterPro" id="IPR005650">
    <property type="entry name" value="BlaI_family"/>
</dbReference>
<evidence type="ECO:0000256" key="4">
    <source>
        <dbReference type="ARBA" id="ARBA00023163"/>
    </source>
</evidence>
<keyword evidence="3" id="KW-0238">DNA-binding</keyword>
<dbReference type="Proteomes" id="UP001597478">
    <property type="component" value="Unassembled WGS sequence"/>
</dbReference>
<evidence type="ECO:0000256" key="1">
    <source>
        <dbReference type="ARBA" id="ARBA00011046"/>
    </source>
</evidence>
<keyword evidence="2" id="KW-0805">Transcription regulation</keyword>
<name>A0ABW5W8X5_9PSEU</name>
<keyword evidence="6" id="KW-1185">Reference proteome</keyword>
<dbReference type="EMBL" id="JBHUOF010000016">
    <property type="protein sequence ID" value="MFD2800424.1"/>
    <property type="molecule type" value="Genomic_DNA"/>
</dbReference>
<gene>
    <name evidence="5" type="ORF">ACFS2C_13555</name>
</gene>
<dbReference type="SUPFAM" id="SSF46785">
    <property type="entry name" value="Winged helix' DNA-binding domain"/>
    <property type="match status" value="1"/>
</dbReference>
<accession>A0ABW5W8X5</accession>
<dbReference type="InterPro" id="IPR036390">
    <property type="entry name" value="WH_DNA-bd_sf"/>
</dbReference>
<organism evidence="5 6">
    <name type="scientific">Prauserella oleivorans</name>
    <dbReference type="NCBI Taxonomy" id="1478153"/>
    <lineage>
        <taxon>Bacteria</taxon>
        <taxon>Bacillati</taxon>
        <taxon>Actinomycetota</taxon>
        <taxon>Actinomycetes</taxon>
        <taxon>Pseudonocardiales</taxon>
        <taxon>Pseudonocardiaceae</taxon>
        <taxon>Prauserella</taxon>
    </lineage>
</organism>
<reference evidence="6" key="1">
    <citation type="journal article" date="2019" name="Int. J. Syst. Evol. Microbiol.">
        <title>The Global Catalogue of Microorganisms (GCM) 10K type strain sequencing project: providing services to taxonomists for standard genome sequencing and annotation.</title>
        <authorList>
            <consortium name="The Broad Institute Genomics Platform"/>
            <consortium name="The Broad Institute Genome Sequencing Center for Infectious Disease"/>
            <person name="Wu L."/>
            <person name="Ma J."/>
        </authorList>
    </citation>
    <scope>NUCLEOTIDE SEQUENCE [LARGE SCALE GENOMIC DNA]</scope>
    <source>
        <strain evidence="6">IBRC-M 10906</strain>
    </source>
</reference>
<dbReference type="RefSeq" id="WP_377390183.1">
    <property type="nucleotide sequence ID" value="NZ_JBHSAN010000021.1"/>
</dbReference>
<protein>
    <submittedName>
        <fullName evidence="5">BlaI/MecI/CopY family transcriptional regulator</fullName>
    </submittedName>
</protein>
<dbReference type="Pfam" id="PF03965">
    <property type="entry name" value="Penicillinase_R"/>
    <property type="match status" value="1"/>
</dbReference>
<evidence type="ECO:0000256" key="2">
    <source>
        <dbReference type="ARBA" id="ARBA00023015"/>
    </source>
</evidence>
<comment type="similarity">
    <text evidence="1">Belongs to the BlaI transcriptional regulatory family.</text>
</comment>
<evidence type="ECO:0000256" key="3">
    <source>
        <dbReference type="ARBA" id="ARBA00023125"/>
    </source>
</evidence>
<proteinExistence type="inferred from homology"/>
<dbReference type="InterPro" id="IPR036388">
    <property type="entry name" value="WH-like_DNA-bd_sf"/>
</dbReference>
<sequence length="114" mass="12548">MGTLEGEVLEVLWASAGPRSVRDVLGRLNAARSRPLAYTTVMTVLARLADKGAVRRHRVGRGYAYQAIGRDPASLAVRRVLDEHGEAAVAHFLAEAEADDDLRERLRRIMERGA</sequence>